<gene>
    <name evidence="1" type="ORF">PAHAL_1G281400</name>
</gene>
<organism evidence="1">
    <name type="scientific">Panicum hallii</name>
    <dbReference type="NCBI Taxonomy" id="206008"/>
    <lineage>
        <taxon>Eukaryota</taxon>
        <taxon>Viridiplantae</taxon>
        <taxon>Streptophyta</taxon>
        <taxon>Embryophyta</taxon>
        <taxon>Tracheophyta</taxon>
        <taxon>Spermatophyta</taxon>
        <taxon>Magnoliopsida</taxon>
        <taxon>Liliopsida</taxon>
        <taxon>Poales</taxon>
        <taxon>Poaceae</taxon>
        <taxon>PACMAD clade</taxon>
        <taxon>Panicoideae</taxon>
        <taxon>Panicodae</taxon>
        <taxon>Paniceae</taxon>
        <taxon>Panicinae</taxon>
        <taxon>Panicum</taxon>
        <taxon>Panicum sect. Panicum</taxon>
    </lineage>
</organism>
<accession>A0A2T8KWK1</accession>
<reference evidence="1" key="1">
    <citation type="submission" date="2018-04" db="EMBL/GenBank/DDBJ databases">
        <title>WGS assembly of Panicum hallii.</title>
        <authorList>
            <person name="Lovell J."/>
            <person name="Jenkins J."/>
            <person name="Lowry D."/>
            <person name="Mamidi S."/>
            <person name="Sreedasyam A."/>
            <person name="Weng X."/>
            <person name="Barry K."/>
            <person name="Bonette J."/>
            <person name="Campitelli B."/>
            <person name="Daum C."/>
            <person name="Gordon S."/>
            <person name="Gould B."/>
            <person name="Lipzen A."/>
            <person name="Macqueen A."/>
            <person name="Palacio-Mejia J."/>
            <person name="Plott C."/>
            <person name="Shakirov E."/>
            <person name="Shu S."/>
            <person name="Yoshinaga Y."/>
            <person name="Zane M."/>
            <person name="Rokhsar D."/>
            <person name="Grimwood J."/>
            <person name="Schmutz J."/>
            <person name="Juenger T."/>
        </authorList>
    </citation>
    <scope>NUCLEOTIDE SEQUENCE [LARGE SCALE GENOMIC DNA]</scope>
    <source>
        <strain evidence="1">FIL2</strain>
    </source>
</reference>
<dbReference type="Proteomes" id="UP000243499">
    <property type="component" value="Chromosome 1"/>
</dbReference>
<sequence length="155" mass="17927">MEAVVYGNHSRTMNNLLVEGESYDFLRVGFAPTLNDPLAHIFLLCSHYFILLSPLTVICEPLRTVWIAIFPRTFKHFENVFRQRENTFTDIIGLVVYVDDIRDRNNFRRRPNRHVVLINERPAASGFRTMAALHVRKNAMARTPITSVHSDLIST</sequence>
<evidence type="ECO:0000313" key="1">
    <source>
        <dbReference type="EMBL" id="PVH66563.1"/>
    </source>
</evidence>
<name>A0A2T8KWK1_9POAL</name>
<protein>
    <submittedName>
        <fullName evidence="1">Uncharacterized protein</fullName>
    </submittedName>
</protein>
<dbReference type="AlphaFoldDB" id="A0A2T8KWK1"/>
<dbReference type="Gramene" id="PVH66563">
    <property type="protein sequence ID" value="PVH66563"/>
    <property type="gene ID" value="PAHAL_1G281400"/>
</dbReference>
<dbReference type="EMBL" id="CM008046">
    <property type="protein sequence ID" value="PVH66563.1"/>
    <property type="molecule type" value="Genomic_DNA"/>
</dbReference>
<proteinExistence type="predicted"/>